<accession>A0ABT0PVN5</accession>
<dbReference type="RefSeq" id="WP_249658623.1">
    <property type="nucleotide sequence ID" value="NZ_JAMFMA010000004.1"/>
</dbReference>
<comment type="caution">
    <text evidence="1">The sequence shown here is derived from an EMBL/GenBank/DDBJ whole genome shotgun (WGS) entry which is preliminary data.</text>
</comment>
<protein>
    <submittedName>
        <fullName evidence="1">Uncharacterized protein</fullName>
    </submittedName>
</protein>
<proteinExistence type="predicted"/>
<evidence type="ECO:0000313" key="1">
    <source>
        <dbReference type="EMBL" id="MCL6275439.1"/>
    </source>
</evidence>
<name>A0ABT0PVN5_9FLAO</name>
<sequence length="135" mass="15672">MPLPILPTLCDFLRPNCTDVLQLTFACLDVELVDRPEPRSKVTRRNCHLYFYATKNQDRVKLRIVDNLAFPFTLQFEKPQHYGHYTSTTLILPKPLQDGTLEINADSLVLHFTITAPNSKSLRVRHTYTQLKFAR</sequence>
<gene>
    <name evidence="1" type="ORF">M3P19_15600</name>
</gene>
<keyword evidence="2" id="KW-1185">Reference proteome</keyword>
<reference evidence="1 2" key="1">
    <citation type="submission" date="2022-05" db="EMBL/GenBank/DDBJ databases">
        <authorList>
            <person name="Park J.-S."/>
        </authorList>
    </citation>
    <scope>NUCLEOTIDE SEQUENCE [LARGE SCALE GENOMIC DNA]</scope>
    <source>
        <strain evidence="1 2">2012CJ35-5</strain>
    </source>
</reference>
<dbReference type="EMBL" id="JAMFMA010000004">
    <property type="protein sequence ID" value="MCL6275439.1"/>
    <property type="molecule type" value="Genomic_DNA"/>
</dbReference>
<organism evidence="1 2">
    <name type="scientific">Flagellimonas spongiicola</name>
    <dbReference type="NCBI Taxonomy" id="2942208"/>
    <lineage>
        <taxon>Bacteria</taxon>
        <taxon>Pseudomonadati</taxon>
        <taxon>Bacteroidota</taxon>
        <taxon>Flavobacteriia</taxon>
        <taxon>Flavobacteriales</taxon>
        <taxon>Flavobacteriaceae</taxon>
        <taxon>Flagellimonas</taxon>
    </lineage>
</organism>
<dbReference type="Proteomes" id="UP001203607">
    <property type="component" value="Unassembled WGS sequence"/>
</dbReference>
<evidence type="ECO:0000313" key="2">
    <source>
        <dbReference type="Proteomes" id="UP001203607"/>
    </source>
</evidence>